<name>M3AC13_PSEFD</name>
<dbReference type="InterPro" id="IPR002403">
    <property type="entry name" value="Cyt_P450_E_grp-IV"/>
</dbReference>
<dbReference type="Gene3D" id="1.10.630.10">
    <property type="entry name" value="Cytochrome P450"/>
    <property type="match status" value="1"/>
</dbReference>
<comment type="similarity">
    <text evidence="2 6">Belongs to the cytochrome P450 family.</text>
</comment>
<dbReference type="SUPFAM" id="SSF48264">
    <property type="entry name" value="Cytochrome P450"/>
    <property type="match status" value="1"/>
</dbReference>
<dbReference type="GO" id="GO:0005506">
    <property type="term" value="F:iron ion binding"/>
    <property type="evidence" value="ECO:0007669"/>
    <property type="project" value="InterPro"/>
</dbReference>
<dbReference type="InterPro" id="IPR036396">
    <property type="entry name" value="Cyt_P450_sf"/>
</dbReference>
<accession>M3AC13</accession>
<dbReference type="GO" id="GO:0004497">
    <property type="term" value="F:monooxygenase activity"/>
    <property type="evidence" value="ECO:0007669"/>
    <property type="project" value="UniProtKB-KW"/>
</dbReference>
<gene>
    <name evidence="7" type="ORF">MYCFIDRAFT_139090</name>
</gene>
<keyword evidence="6" id="KW-0503">Monooxygenase</keyword>
<dbReference type="HOGENOM" id="CLU_001570_14_7_1"/>
<dbReference type="RefSeq" id="XP_007927545.1">
    <property type="nucleotide sequence ID" value="XM_007929354.1"/>
</dbReference>
<dbReference type="eggNOG" id="KOG0159">
    <property type="taxonomic scope" value="Eukaryota"/>
</dbReference>
<reference evidence="7 8" key="1">
    <citation type="journal article" date="2012" name="PLoS Pathog.">
        <title>Diverse lifestyles and strategies of plant pathogenesis encoded in the genomes of eighteen Dothideomycetes fungi.</title>
        <authorList>
            <person name="Ohm R.A."/>
            <person name="Feau N."/>
            <person name="Henrissat B."/>
            <person name="Schoch C.L."/>
            <person name="Horwitz B.A."/>
            <person name="Barry K.W."/>
            <person name="Condon B.J."/>
            <person name="Copeland A.C."/>
            <person name="Dhillon B."/>
            <person name="Glaser F."/>
            <person name="Hesse C.N."/>
            <person name="Kosti I."/>
            <person name="LaButti K."/>
            <person name="Lindquist E.A."/>
            <person name="Lucas S."/>
            <person name="Salamov A.A."/>
            <person name="Bradshaw R.E."/>
            <person name="Ciuffetti L."/>
            <person name="Hamelin R.C."/>
            <person name="Kema G.H.J."/>
            <person name="Lawrence C."/>
            <person name="Scott J.A."/>
            <person name="Spatafora J.W."/>
            <person name="Turgeon B.G."/>
            <person name="de Wit P.J.G.M."/>
            <person name="Zhong S."/>
            <person name="Goodwin S.B."/>
            <person name="Grigoriev I.V."/>
        </authorList>
    </citation>
    <scope>NUCLEOTIDE SEQUENCE [LARGE SCALE GENOMIC DNA]</scope>
    <source>
        <strain evidence="7 8">CIRAD86</strain>
    </source>
</reference>
<dbReference type="Pfam" id="PF00067">
    <property type="entry name" value="p450"/>
    <property type="match status" value="1"/>
</dbReference>
<keyword evidence="3 5" id="KW-0479">Metal-binding</keyword>
<feature type="binding site" description="axial binding residue" evidence="5">
    <location>
        <position position="94"/>
    </location>
    <ligand>
        <name>heme</name>
        <dbReference type="ChEBI" id="CHEBI:30413"/>
    </ligand>
    <ligandPart>
        <name>Fe</name>
        <dbReference type="ChEBI" id="CHEBI:18248"/>
    </ligandPart>
</feature>
<evidence type="ECO:0008006" key="9">
    <source>
        <dbReference type="Google" id="ProtNLM"/>
    </source>
</evidence>
<evidence type="ECO:0000256" key="6">
    <source>
        <dbReference type="RuleBase" id="RU000461"/>
    </source>
</evidence>
<dbReference type="AlphaFoldDB" id="M3AC13"/>
<protein>
    <recommendedName>
        <fullName evidence="9">P450 monooxygenase</fullName>
    </recommendedName>
</protein>
<dbReference type="PANTHER" id="PTHR24305:SF166">
    <property type="entry name" value="CYTOCHROME P450 12A4, MITOCHONDRIAL-RELATED"/>
    <property type="match status" value="1"/>
</dbReference>
<dbReference type="VEuPathDB" id="FungiDB:MYCFIDRAFT_139090"/>
<dbReference type="InterPro" id="IPR050121">
    <property type="entry name" value="Cytochrome_P450_monoxygenase"/>
</dbReference>
<dbReference type="GeneID" id="19331113"/>
<dbReference type="STRING" id="383855.M3AC13"/>
<dbReference type="PRINTS" id="PR00385">
    <property type="entry name" value="P450"/>
</dbReference>
<evidence type="ECO:0000313" key="7">
    <source>
        <dbReference type="EMBL" id="EME82106.1"/>
    </source>
</evidence>
<dbReference type="PANTHER" id="PTHR24305">
    <property type="entry name" value="CYTOCHROME P450"/>
    <property type="match status" value="1"/>
</dbReference>
<evidence type="ECO:0000313" key="8">
    <source>
        <dbReference type="Proteomes" id="UP000016932"/>
    </source>
</evidence>
<dbReference type="PROSITE" id="PS00086">
    <property type="entry name" value="CYTOCHROME_P450"/>
    <property type="match status" value="1"/>
</dbReference>
<keyword evidence="8" id="KW-1185">Reference proteome</keyword>
<dbReference type="Proteomes" id="UP000016932">
    <property type="component" value="Unassembled WGS sequence"/>
</dbReference>
<evidence type="ECO:0000256" key="5">
    <source>
        <dbReference type="PIRSR" id="PIRSR602403-1"/>
    </source>
</evidence>
<sequence length="150" mass="16925">MPYLQACIKEGLRIHPVVAVPLEQVVPKGGLTLSGTYFPAGTIIGCSPFVVARDEKLFPHPDTFRPERWLEASGQNLLAMERGSLAWGSGKRVCIGKNVAMLEMSKLIPQLLRRYSLELERNVDRTSSVKSWFTWIQDFDVVVKKREAPR</sequence>
<dbReference type="InterPro" id="IPR001128">
    <property type="entry name" value="Cyt_P450"/>
</dbReference>
<dbReference type="KEGG" id="pfj:MYCFIDRAFT_139090"/>
<evidence type="ECO:0000256" key="2">
    <source>
        <dbReference type="ARBA" id="ARBA00010617"/>
    </source>
</evidence>
<keyword evidence="4 5" id="KW-0408">Iron</keyword>
<evidence type="ECO:0000256" key="1">
    <source>
        <dbReference type="ARBA" id="ARBA00001971"/>
    </source>
</evidence>
<comment type="cofactor">
    <cofactor evidence="1 5">
        <name>heme</name>
        <dbReference type="ChEBI" id="CHEBI:30413"/>
    </cofactor>
</comment>
<dbReference type="GO" id="GO:0016705">
    <property type="term" value="F:oxidoreductase activity, acting on paired donors, with incorporation or reduction of molecular oxygen"/>
    <property type="evidence" value="ECO:0007669"/>
    <property type="project" value="InterPro"/>
</dbReference>
<dbReference type="EMBL" id="KB446559">
    <property type="protein sequence ID" value="EME82106.1"/>
    <property type="molecule type" value="Genomic_DNA"/>
</dbReference>
<dbReference type="GO" id="GO:0020037">
    <property type="term" value="F:heme binding"/>
    <property type="evidence" value="ECO:0007669"/>
    <property type="project" value="InterPro"/>
</dbReference>
<keyword evidence="6" id="KW-0560">Oxidoreductase</keyword>
<dbReference type="PRINTS" id="PR00465">
    <property type="entry name" value="EP450IV"/>
</dbReference>
<organism evidence="7 8">
    <name type="scientific">Pseudocercospora fijiensis (strain CIRAD86)</name>
    <name type="common">Black leaf streak disease fungus</name>
    <name type="synonym">Mycosphaerella fijiensis</name>
    <dbReference type="NCBI Taxonomy" id="383855"/>
    <lineage>
        <taxon>Eukaryota</taxon>
        <taxon>Fungi</taxon>
        <taxon>Dikarya</taxon>
        <taxon>Ascomycota</taxon>
        <taxon>Pezizomycotina</taxon>
        <taxon>Dothideomycetes</taxon>
        <taxon>Dothideomycetidae</taxon>
        <taxon>Mycosphaerellales</taxon>
        <taxon>Mycosphaerellaceae</taxon>
        <taxon>Pseudocercospora</taxon>
    </lineage>
</organism>
<evidence type="ECO:0000256" key="4">
    <source>
        <dbReference type="ARBA" id="ARBA00023004"/>
    </source>
</evidence>
<evidence type="ECO:0000256" key="3">
    <source>
        <dbReference type="ARBA" id="ARBA00022723"/>
    </source>
</evidence>
<dbReference type="OrthoDB" id="3934656at2759"/>
<dbReference type="InterPro" id="IPR017972">
    <property type="entry name" value="Cyt_P450_CS"/>
</dbReference>
<keyword evidence="5 6" id="KW-0349">Heme</keyword>
<proteinExistence type="inferred from homology"/>